<accession>A0A940PSJ9</accession>
<sequence length="203" mass="21068">MPCYEIDGIVPVVHPTSFVHDSASLIGDVIIGPNCYIGPFASLRGDFGRIIVGEGSNVQDAVVIHAFPGADAVLAPNSHIGHAAVLHGCHIGSYALVGIGAIVLDGATIGAGALVGAGSLVTAGTEIPERVLALGSPARVIRVLDDTALAWKEQGVHVYQELTARSRATLRQVDPLPEAEKERGRVSTDATTSQPLHTHARPN</sequence>
<dbReference type="PANTHER" id="PTHR13061:SF29">
    <property type="entry name" value="GAMMA CARBONIC ANHYDRASE-LIKE 1, MITOCHONDRIAL-RELATED"/>
    <property type="match status" value="1"/>
</dbReference>
<name>A0A940PSJ9_9MICO</name>
<evidence type="ECO:0000313" key="3">
    <source>
        <dbReference type="Proteomes" id="UP000675163"/>
    </source>
</evidence>
<dbReference type="EMBL" id="JAFIDA010000001">
    <property type="protein sequence ID" value="MBP1325992.1"/>
    <property type="molecule type" value="Genomic_DNA"/>
</dbReference>
<feature type="region of interest" description="Disordered" evidence="1">
    <location>
        <begin position="173"/>
        <end position="203"/>
    </location>
</feature>
<dbReference type="InterPro" id="IPR001451">
    <property type="entry name" value="Hexapep"/>
</dbReference>
<dbReference type="AlphaFoldDB" id="A0A940PSJ9"/>
<dbReference type="PANTHER" id="PTHR13061">
    <property type="entry name" value="DYNACTIN SUBUNIT P25"/>
    <property type="match status" value="1"/>
</dbReference>
<dbReference type="Pfam" id="PF00132">
    <property type="entry name" value="Hexapep"/>
    <property type="match status" value="2"/>
</dbReference>
<proteinExistence type="predicted"/>
<protein>
    <submittedName>
        <fullName evidence="2">Phenylacetic acid degradation protein</fullName>
    </submittedName>
</protein>
<evidence type="ECO:0000256" key="1">
    <source>
        <dbReference type="SAM" id="MobiDB-lite"/>
    </source>
</evidence>
<reference evidence="2" key="1">
    <citation type="submission" date="2021-02" db="EMBL/GenBank/DDBJ databases">
        <title>Sequencing the genomes of 1000 actinobacteria strains.</title>
        <authorList>
            <person name="Klenk H.-P."/>
        </authorList>
    </citation>
    <scope>NUCLEOTIDE SEQUENCE</scope>
    <source>
        <strain evidence="2">DSM 22850</strain>
    </source>
</reference>
<dbReference type="InterPro" id="IPR050484">
    <property type="entry name" value="Transf_Hexapept/Carb_Anhydrase"/>
</dbReference>
<gene>
    <name evidence="2" type="ORF">JOF28_001224</name>
</gene>
<evidence type="ECO:0000313" key="2">
    <source>
        <dbReference type="EMBL" id="MBP1325992.1"/>
    </source>
</evidence>
<dbReference type="InterPro" id="IPR011004">
    <property type="entry name" value="Trimer_LpxA-like_sf"/>
</dbReference>
<organism evidence="2 3">
    <name type="scientific">Leucobacter exalbidus</name>
    <dbReference type="NCBI Taxonomy" id="662960"/>
    <lineage>
        <taxon>Bacteria</taxon>
        <taxon>Bacillati</taxon>
        <taxon>Actinomycetota</taxon>
        <taxon>Actinomycetes</taxon>
        <taxon>Micrococcales</taxon>
        <taxon>Microbacteriaceae</taxon>
        <taxon>Leucobacter</taxon>
    </lineage>
</organism>
<comment type="caution">
    <text evidence="2">The sequence shown here is derived from an EMBL/GenBank/DDBJ whole genome shotgun (WGS) entry which is preliminary data.</text>
</comment>
<keyword evidence="3" id="KW-1185">Reference proteome</keyword>
<dbReference type="Proteomes" id="UP000675163">
    <property type="component" value="Unassembled WGS sequence"/>
</dbReference>
<dbReference type="Gene3D" id="2.160.10.10">
    <property type="entry name" value="Hexapeptide repeat proteins"/>
    <property type="match status" value="1"/>
</dbReference>
<dbReference type="RefSeq" id="WP_209704971.1">
    <property type="nucleotide sequence ID" value="NZ_JAFIDA010000001.1"/>
</dbReference>
<dbReference type="SUPFAM" id="SSF51161">
    <property type="entry name" value="Trimeric LpxA-like enzymes"/>
    <property type="match status" value="1"/>
</dbReference>